<keyword evidence="2" id="KW-0732">Signal</keyword>
<protein>
    <recommendedName>
        <fullName evidence="5">Secreted protein</fullName>
    </recommendedName>
</protein>
<evidence type="ECO:0000313" key="4">
    <source>
        <dbReference type="Proteomes" id="UP000092460"/>
    </source>
</evidence>
<dbReference type="AlphaFoldDB" id="A0A1B0BD14"/>
<feature type="region of interest" description="Disordered" evidence="1">
    <location>
        <begin position="71"/>
        <end position="94"/>
    </location>
</feature>
<keyword evidence="4" id="KW-1185">Reference proteome</keyword>
<dbReference type="VEuPathDB" id="VectorBase:GPPI026156"/>
<evidence type="ECO:0000256" key="1">
    <source>
        <dbReference type="SAM" id="MobiDB-lite"/>
    </source>
</evidence>
<dbReference type="EMBL" id="JXJN01012235">
    <property type="status" value="NOT_ANNOTATED_CDS"/>
    <property type="molecule type" value="Genomic_DNA"/>
</dbReference>
<organism evidence="3 4">
    <name type="scientific">Glossina palpalis gambiensis</name>
    <dbReference type="NCBI Taxonomy" id="67801"/>
    <lineage>
        <taxon>Eukaryota</taxon>
        <taxon>Metazoa</taxon>
        <taxon>Ecdysozoa</taxon>
        <taxon>Arthropoda</taxon>
        <taxon>Hexapoda</taxon>
        <taxon>Insecta</taxon>
        <taxon>Pterygota</taxon>
        <taxon>Neoptera</taxon>
        <taxon>Endopterygota</taxon>
        <taxon>Diptera</taxon>
        <taxon>Brachycera</taxon>
        <taxon>Muscomorpha</taxon>
        <taxon>Hippoboscoidea</taxon>
        <taxon>Glossinidae</taxon>
        <taxon>Glossina</taxon>
    </lineage>
</organism>
<dbReference type="EnsemblMetazoa" id="GPPI026156-RA">
    <property type="protein sequence ID" value="GPPI026156-PA"/>
    <property type="gene ID" value="GPPI026156"/>
</dbReference>
<feature type="signal peptide" evidence="2">
    <location>
        <begin position="1"/>
        <end position="28"/>
    </location>
</feature>
<proteinExistence type="predicted"/>
<reference evidence="4" key="1">
    <citation type="submission" date="2015-01" db="EMBL/GenBank/DDBJ databases">
        <authorList>
            <person name="Aksoy S."/>
            <person name="Warren W."/>
            <person name="Wilson R.K."/>
        </authorList>
    </citation>
    <scope>NUCLEOTIDE SEQUENCE [LARGE SCALE GENOMIC DNA]</scope>
    <source>
        <strain evidence="4">IAEA</strain>
    </source>
</reference>
<feature type="compositionally biased region" description="Polar residues" evidence="1">
    <location>
        <begin position="78"/>
        <end position="94"/>
    </location>
</feature>
<accession>A0A1B0BD14</accession>
<evidence type="ECO:0000313" key="3">
    <source>
        <dbReference type="EnsemblMetazoa" id="GPPI026156-PA"/>
    </source>
</evidence>
<reference evidence="3" key="2">
    <citation type="submission" date="2020-05" db="UniProtKB">
        <authorList>
            <consortium name="EnsemblMetazoa"/>
        </authorList>
    </citation>
    <scope>IDENTIFICATION</scope>
    <source>
        <strain evidence="3">IAEA</strain>
    </source>
</reference>
<evidence type="ECO:0000256" key="2">
    <source>
        <dbReference type="SAM" id="SignalP"/>
    </source>
</evidence>
<sequence length="94" mass="10606">MQHPKWFNTSPTSKLFIMILTVVVGTDAIVTSPGCQPVRVHLFVTLFGNAADFQHDQFRYQVEQNNSPSIHHIPQKQLIKSNNNTSTGKSMLIK</sequence>
<evidence type="ECO:0008006" key="5">
    <source>
        <dbReference type="Google" id="ProtNLM"/>
    </source>
</evidence>
<dbReference type="EMBL" id="JXJN01012236">
    <property type="status" value="NOT_ANNOTATED_CDS"/>
    <property type="molecule type" value="Genomic_DNA"/>
</dbReference>
<dbReference type="Proteomes" id="UP000092460">
    <property type="component" value="Unassembled WGS sequence"/>
</dbReference>
<feature type="chain" id="PRO_5008404734" description="Secreted protein" evidence="2">
    <location>
        <begin position="29"/>
        <end position="94"/>
    </location>
</feature>
<name>A0A1B0BD14_9MUSC</name>